<feature type="transmembrane region" description="Helical" evidence="8">
    <location>
        <begin position="247"/>
        <end position="268"/>
    </location>
</feature>
<feature type="transmembrane region" description="Helical" evidence="8">
    <location>
        <begin position="280"/>
        <end position="302"/>
    </location>
</feature>
<name>A0ABV5LQU2_9ACTN</name>
<feature type="transmembrane region" description="Helical" evidence="8">
    <location>
        <begin position="370"/>
        <end position="392"/>
    </location>
</feature>
<keyword evidence="11" id="KW-1185">Reference proteome</keyword>
<evidence type="ECO:0000256" key="8">
    <source>
        <dbReference type="SAM" id="Phobius"/>
    </source>
</evidence>
<dbReference type="EMBL" id="JBHMDM010000003">
    <property type="protein sequence ID" value="MFB9376453.1"/>
    <property type="molecule type" value="Genomic_DNA"/>
</dbReference>
<evidence type="ECO:0000256" key="6">
    <source>
        <dbReference type="ARBA" id="ARBA00023136"/>
    </source>
</evidence>
<dbReference type="Pfam" id="PF05977">
    <property type="entry name" value="MFS_3"/>
    <property type="match status" value="1"/>
</dbReference>
<keyword evidence="3" id="KW-1003">Cell membrane</keyword>
<evidence type="ECO:0000256" key="1">
    <source>
        <dbReference type="ARBA" id="ARBA00004651"/>
    </source>
</evidence>
<evidence type="ECO:0000256" key="3">
    <source>
        <dbReference type="ARBA" id="ARBA00022475"/>
    </source>
</evidence>
<dbReference type="Proteomes" id="UP001589748">
    <property type="component" value="Unassembled WGS sequence"/>
</dbReference>
<keyword evidence="6 8" id="KW-0472">Membrane</keyword>
<evidence type="ECO:0000256" key="5">
    <source>
        <dbReference type="ARBA" id="ARBA00022989"/>
    </source>
</evidence>
<gene>
    <name evidence="10" type="ORF">ACFFVI_05685</name>
</gene>
<accession>A0ABV5LQU2</accession>
<dbReference type="Gene3D" id="1.20.1250.20">
    <property type="entry name" value="MFS general substrate transporter like domains"/>
    <property type="match status" value="1"/>
</dbReference>
<keyword evidence="2" id="KW-0813">Transport</keyword>
<dbReference type="SUPFAM" id="SSF103473">
    <property type="entry name" value="MFS general substrate transporter"/>
    <property type="match status" value="1"/>
</dbReference>
<dbReference type="PROSITE" id="PS50850">
    <property type="entry name" value="MFS"/>
    <property type="match status" value="1"/>
</dbReference>
<proteinExistence type="predicted"/>
<dbReference type="PANTHER" id="PTHR23513:SF11">
    <property type="entry name" value="STAPHYLOFERRIN A TRANSPORTER"/>
    <property type="match status" value="1"/>
</dbReference>
<feature type="region of interest" description="Disordered" evidence="7">
    <location>
        <begin position="1"/>
        <end position="27"/>
    </location>
</feature>
<dbReference type="InterPro" id="IPR010290">
    <property type="entry name" value="TM_effector"/>
</dbReference>
<comment type="subcellular location">
    <subcellularLocation>
        <location evidence="1">Cell membrane</location>
        <topology evidence="1">Multi-pass membrane protein</topology>
    </subcellularLocation>
</comment>
<protein>
    <submittedName>
        <fullName evidence="10">MFS transporter</fullName>
    </submittedName>
</protein>
<evidence type="ECO:0000256" key="7">
    <source>
        <dbReference type="SAM" id="MobiDB-lite"/>
    </source>
</evidence>
<dbReference type="InterPro" id="IPR020846">
    <property type="entry name" value="MFS_dom"/>
</dbReference>
<feature type="compositionally biased region" description="Pro residues" evidence="7">
    <location>
        <begin position="13"/>
        <end position="25"/>
    </location>
</feature>
<feature type="transmembrane region" description="Helical" evidence="8">
    <location>
        <begin position="398"/>
        <end position="421"/>
    </location>
</feature>
<feature type="transmembrane region" description="Helical" evidence="8">
    <location>
        <begin position="332"/>
        <end position="349"/>
    </location>
</feature>
<sequence>MTPPAPAETHPDALPPLPATAPPSRGPRRTFAALEVPNFRTYAVGQAFANTGVWLQNIALDWLVLQLTGSATAVGITMACQFLPIMLLGMHGGALADRLPKRRVLMLTQVLNAGLAATLAVLTLSGAITPTLIYLLALAAGTVLALDNPTRQAFVGEVVPAEHLRNAVALNAAVFQSTRLVGPALAGVLIATAGTGYAFAINAVLMLVPVITLSLMRVEELLPAARVEHAERKVSAALRHIAERPHVARTIVLVGVFGTFGLNFPVVLTAMAADTFGGDASLYGFFNLVLAVGSILGALLAGSRQHTRVRLILALAAVFGLSQTLAAFAPGVAWFCVALLVMGVSNLAFQAMANSSVQLWVEPPYRGRVMGLYMLVFMGGTPIGAPLVGWAVEEFGVRAGMAACGAIPLAVALGLGVVLTVRALRDARPAAPELVAA</sequence>
<dbReference type="PANTHER" id="PTHR23513">
    <property type="entry name" value="INTEGRAL MEMBRANE EFFLUX PROTEIN-RELATED"/>
    <property type="match status" value="1"/>
</dbReference>
<dbReference type="InterPro" id="IPR036259">
    <property type="entry name" value="MFS_trans_sf"/>
</dbReference>
<reference evidence="10 11" key="1">
    <citation type="submission" date="2024-09" db="EMBL/GenBank/DDBJ databases">
        <authorList>
            <person name="Sun Q."/>
            <person name="Mori K."/>
        </authorList>
    </citation>
    <scope>NUCLEOTIDE SEQUENCE [LARGE SCALE GENOMIC DNA]</scope>
    <source>
        <strain evidence="10 11">TISTR 1856</strain>
    </source>
</reference>
<evidence type="ECO:0000256" key="2">
    <source>
        <dbReference type="ARBA" id="ARBA00022448"/>
    </source>
</evidence>
<feature type="domain" description="Major facilitator superfamily (MFS) profile" evidence="9">
    <location>
        <begin position="38"/>
        <end position="428"/>
    </location>
</feature>
<comment type="caution">
    <text evidence="10">The sequence shown here is derived from an EMBL/GenBank/DDBJ whole genome shotgun (WGS) entry which is preliminary data.</text>
</comment>
<evidence type="ECO:0000259" key="9">
    <source>
        <dbReference type="PROSITE" id="PS50850"/>
    </source>
</evidence>
<evidence type="ECO:0000313" key="11">
    <source>
        <dbReference type="Proteomes" id="UP001589748"/>
    </source>
</evidence>
<organism evidence="10 11">
    <name type="scientific">Kineococcus gynurae</name>
    <dbReference type="NCBI Taxonomy" id="452979"/>
    <lineage>
        <taxon>Bacteria</taxon>
        <taxon>Bacillati</taxon>
        <taxon>Actinomycetota</taxon>
        <taxon>Actinomycetes</taxon>
        <taxon>Kineosporiales</taxon>
        <taxon>Kineosporiaceae</taxon>
        <taxon>Kineococcus</taxon>
    </lineage>
</organism>
<feature type="transmembrane region" description="Helical" evidence="8">
    <location>
        <begin position="309"/>
        <end position="326"/>
    </location>
</feature>
<dbReference type="CDD" id="cd06173">
    <property type="entry name" value="MFS_MefA_like"/>
    <property type="match status" value="1"/>
</dbReference>
<dbReference type="RefSeq" id="WP_380138321.1">
    <property type="nucleotide sequence ID" value="NZ_JBHLUI010000009.1"/>
</dbReference>
<keyword evidence="4 8" id="KW-0812">Transmembrane</keyword>
<evidence type="ECO:0000256" key="4">
    <source>
        <dbReference type="ARBA" id="ARBA00022692"/>
    </source>
</evidence>
<evidence type="ECO:0000313" key="10">
    <source>
        <dbReference type="EMBL" id="MFB9376453.1"/>
    </source>
</evidence>
<keyword evidence="5 8" id="KW-1133">Transmembrane helix</keyword>